<organism evidence="12 13">
    <name type="scientific">Rhizobium miluonense</name>
    <dbReference type="NCBI Taxonomy" id="411945"/>
    <lineage>
        <taxon>Bacteria</taxon>
        <taxon>Pseudomonadati</taxon>
        <taxon>Pseudomonadota</taxon>
        <taxon>Alphaproteobacteria</taxon>
        <taxon>Hyphomicrobiales</taxon>
        <taxon>Rhizobiaceae</taxon>
        <taxon>Rhizobium/Agrobacterium group</taxon>
        <taxon>Rhizobium</taxon>
    </lineage>
</organism>
<dbReference type="PROSITE" id="PS00687">
    <property type="entry name" value="ALDEHYDE_DEHYDR_GLU"/>
    <property type="match status" value="1"/>
</dbReference>
<dbReference type="InterPro" id="IPR016162">
    <property type="entry name" value="Ald_DH_N"/>
</dbReference>
<accession>A0A1C3WDM9</accession>
<evidence type="ECO:0000256" key="9">
    <source>
        <dbReference type="PROSITE-ProRule" id="PRU10007"/>
    </source>
</evidence>
<evidence type="ECO:0000256" key="1">
    <source>
        <dbReference type="ARBA" id="ARBA00009986"/>
    </source>
</evidence>
<evidence type="ECO:0000256" key="7">
    <source>
        <dbReference type="ARBA" id="ARBA00024226"/>
    </source>
</evidence>
<dbReference type="Proteomes" id="UP000199435">
    <property type="component" value="Unassembled WGS sequence"/>
</dbReference>
<evidence type="ECO:0000256" key="10">
    <source>
        <dbReference type="RuleBase" id="RU003345"/>
    </source>
</evidence>
<dbReference type="RefSeq" id="WP_092852578.1">
    <property type="nucleotide sequence ID" value="NZ_FMAH01000027.1"/>
</dbReference>
<dbReference type="OrthoDB" id="9812625at2"/>
<feature type="domain" description="Aldehyde dehydrogenase" evidence="11">
    <location>
        <begin position="16"/>
        <end position="475"/>
    </location>
</feature>
<comment type="similarity">
    <text evidence="1 10">Belongs to the aldehyde dehydrogenase family.</text>
</comment>
<evidence type="ECO:0000313" key="13">
    <source>
        <dbReference type="Proteomes" id="UP000199435"/>
    </source>
</evidence>
<evidence type="ECO:0000256" key="8">
    <source>
        <dbReference type="ARBA" id="ARBA00049194"/>
    </source>
</evidence>
<dbReference type="PANTHER" id="PTHR42804">
    <property type="entry name" value="ALDEHYDE DEHYDROGENASE"/>
    <property type="match status" value="1"/>
</dbReference>
<evidence type="ECO:0000256" key="2">
    <source>
        <dbReference type="ARBA" id="ARBA00022723"/>
    </source>
</evidence>
<dbReference type="PROSITE" id="PS00070">
    <property type="entry name" value="ALDEHYDE_DEHYDR_CYS"/>
    <property type="match status" value="1"/>
</dbReference>
<dbReference type="InterPro" id="IPR016160">
    <property type="entry name" value="Ald_DH_CS_CYS"/>
</dbReference>
<dbReference type="GO" id="GO:0004029">
    <property type="term" value="F:aldehyde dehydrogenase (NAD+) activity"/>
    <property type="evidence" value="ECO:0007669"/>
    <property type="project" value="UniProtKB-EC"/>
</dbReference>
<sequence length="477" mass="52052">MTHFTQHFIGGRRVEPHSKNIIEIRSPFDGELVGSAPLASKQDIDRAVSVAREAFDYGPWPRFKPNERMAIIKRFFDLYERKSDEFAKLVSREMGAPLWFTKNIQLLIRNQSLAYFEAANAYPWEQKRDGYPEGKSLWTREPVGVVAAIIPWNAPHQVALAKLYPALMAGCCVVLKLAPETALDGQFLGELFSEAGLPEGVLSILAADRDVSEHLVTHPGVDKIGFTGSTVAGRRIASLAGERLKRVSLELGGKSAAIVLPDADIASTVSALRYRSFPNNGQVCVAQTRVLVPDEIYTDFSEAMVEDVAKMAVGDPTQESTFLGPVVSDRQRQRVLDYIRTGVHEGASVAIGGEGMPDGLNHGTFVKPTVFTNVDNAMRIAREEIFGPVVCLIPYRGVEEAIQIANDSDYGLSGSVWTPDTEEALRVARQIRTGSVTVNGAPTDLLAPFGGFKQSGIGREFGAEGIGHYVEHKAISI</sequence>
<feature type="active site" evidence="9">
    <location>
        <position position="250"/>
    </location>
</feature>
<dbReference type="FunFam" id="3.40.309.10:FF:000012">
    <property type="entry name" value="Betaine aldehyde dehydrogenase"/>
    <property type="match status" value="1"/>
</dbReference>
<reference evidence="13" key="1">
    <citation type="submission" date="2016-08" db="EMBL/GenBank/DDBJ databases">
        <authorList>
            <person name="Varghese N."/>
            <person name="Submissions Spin"/>
        </authorList>
    </citation>
    <scope>NUCLEOTIDE SEQUENCE [LARGE SCALE GENOMIC DNA]</scope>
    <source>
        <strain evidence="13">HAMBI 2971</strain>
    </source>
</reference>
<name>A0A1C3WDM9_9HYPH</name>
<evidence type="ECO:0000256" key="4">
    <source>
        <dbReference type="ARBA" id="ARBA00022958"/>
    </source>
</evidence>
<dbReference type="AlphaFoldDB" id="A0A1C3WDM9"/>
<evidence type="ECO:0000259" key="11">
    <source>
        <dbReference type="Pfam" id="PF00171"/>
    </source>
</evidence>
<dbReference type="EC" id="1.2.1.3" evidence="7"/>
<dbReference type="Gene3D" id="3.40.309.10">
    <property type="entry name" value="Aldehyde Dehydrogenase, Chain A, domain 2"/>
    <property type="match status" value="1"/>
</dbReference>
<dbReference type="CDD" id="cd07139">
    <property type="entry name" value="ALDH_AldA-Rv0768"/>
    <property type="match status" value="1"/>
</dbReference>
<proteinExistence type="inferred from homology"/>
<keyword evidence="2" id="KW-0479">Metal-binding</keyword>
<keyword evidence="6" id="KW-0558">Oxidation</keyword>
<dbReference type="Gene3D" id="3.40.605.10">
    <property type="entry name" value="Aldehyde Dehydrogenase, Chain A, domain 1"/>
    <property type="match status" value="1"/>
</dbReference>
<dbReference type="InterPro" id="IPR016161">
    <property type="entry name" value="Ald_DH/histidinol_DH"/>
</dbReference>
<evidence type="ECO:0000256" key="5">
    <source>
        <dbReference type="ARBA" id="ARBA00023002"/>
    </source>
</evidence>
<dbReference type="FunFam" id="3.40.605.10:FF:000007">
    <property type="entry name" value="NAD/NADP-dependent betaine aldehyde dehydrogenase"/>
    <property type="match status" value="1"/>
</dbReference>
<dbReference type="GO" id="GO:0046872">
    <property type="term" value="F:metal ion binding"/>
    <property type="evidence" value="ECO:0007669"/>
    <property type="project" value="UniProtKB-KW"/>
</dbReference>
<dbReference type="InterPro" id="IPR015590">
    <property type="entry name" value="Aldehyde_DH_dom"/>
</dbReference>
<dbReference type="STRING" id="411945.GA0061102_10274"/>
<evidence type="ECO:0000313" key="12">
    <source>
        <dbReference type="EMBL" id="SCB37794.1"/>
    </source>
</evidence>
<dbReference type="InterPro" id="IPR029510">
    <property type="entry name" value="Ald_DH_CS_GLU"/>
</dbReference>
<evidence type="ECO:0000256" key="6">
    <source>
        <dbReference type="ARBA" id="ARBA00023097"/>
    </source>
</evidence>
<comment type="catalytic activity">
    <reaction evidence="8">
        <text>an aldehyde + NAD(+) + H2O = a carboxylate + NADH + 2 H(+)</text>
        <dbReference type="Rhea" id="RHEA:16185"/>
        <dbReference type="ChEBI" id="CHEBI:15377"/>
        <dbReference type="ChEBI" id="CHEBI:15378"/>
        <dbReference type="ChEBI" id="CHEBI:17478"/>
        <dbReference type="ChEBI" id="CHEBI:29067"/>
        <dbReference type="ChEBI" id="CHEBI:57540"/>
        <dbReference type="ChEBI" id="CHEBI:57945"/>
        <dbReference type="EC" id="1.2.1.3"/>
    </reaction>
</comment>
<dbReference type="SUPFAM" id="SSF53720">
    <property type="entry name" value="ALDH-like"/>
    <property type="match status" value="1"/>
</dbReference>
<dbReference type="InterPro" id="IPR016163">
    <property type="entry name" value="Ald_DH_C"/>
</dbReference>
<evidence type="ECO:0000256" key="3">
    <source>
        <dbReference type="ARBA" id="ARBA00022857"/>
    </source>
</evidence>
<dbReference type="Pfam" id="PF00171">
    <property type="entry name" value="Aldedh"/>
    <property type="match status" value="1"/>
</dbReference>
<dbReference type="PANTHER" id="PTHR42804:SF1">
    <property type="entry name" value="ALDEHYDE DEHYDROGENASE-RELATED"/>
    <property type="match status" value="1"/>
</dbReference>
<gene>
    <name evidence="12" type="ORF">GA0061102_10274</name>
</gene>
<protein>
    <recommendedName>
        <fullName evidence="7">aldehyde dehydrogenase (NAD(+))</fullName>
        <ecNumber evidence="7">1.2.1.3</ecNumber>
    </recommendedName>
</protein>
<keyword evidence="3" id="KW-0521">NADP</keyword>
<keyword evidence="4" id="KW-0630">Potassium</keyword>
<dbReference type="EMBL" id="FMAH01000027">
    <property type="protein sequence ID" value="SCB37794.1"/>
    <property type="molecule type" value="Genomic_DNA"/>
</dbReference>
<keyword evidence="5 10" id="KW-0560">Oxidoreductase</keyword>
<keyword evidence="13" id="KW-1185">Reference proteome</keyword>